<comment type="caution">
    <text evidence="3">The sequence shown here is derived from an EMBL/GenBank/DDBJ whole genome shotgun (WGS) entry which is preliminary data.</text>
</comment>
<organism evidence="3 4">
    <name type="scientific">Rubritalea halochordaticola</name>
    <dbReference type="NCBI Taxonomy" id="714537"/>
    <lineage>
        <taxon>Bacteria</taxon>
        <taxon>Pseudomonadati</taxon>
        <taxon>Verrucomicrobiota</taxon>
        <taxon>Verrucomicrobiia</taxon>
        <taxon>Verrucomicrobiales</taxon>
        <taxon>Rubritaleaceae</taxon>
        <taxon>Rubritalea</taxon>
    </lineage>
</organism>
<evidence type="ECO:0000256" key="2">
    <source>
        <dbReference type="SAM" id="SignalP"/>
    </source>
</evidence>
<dbReference type="RefSeq" id="WP_346188670.1">
    <property type="nucleotide sequence ID" value="NZ_BAABRL010000006.1"/>
</dbReference>
<keyword evidence="4" id="KW-1185">Reference proteome</keyword>
<evidence type="ECO:0000256" key="1">
    <source>
        <dbReference type="SAM" id="MobiDB-lite"/>
    </source>
</evidence>
<feature type="chain" id="PRO_5046807442" description="HEAT repeat domain-containing protein" evidence="2">
    <location>
        <begin position="21"/>
        <end position="522"/>
    </location>
</feature>
<reference evidence="3 4" key="1">
    <citation type="submission" date="2024-02" db="EMBL/GenBank/DDBJ databases">
        <title>Rubritalea halochordaticola NBRC 107102.</title>
        <authorList>
            <person name="Ichikawa N."/>
            <person name="Katano-Makiyama Y."/>
            <person name="Hidaka K."/>
        </authorList>
    </citation>
    <scope>NUCLEOTIDE SEQUENCE [LARGE SCALE GENOMIC DNA]</scope>
    <source>
        <strain evidence="3 4">NBRC 107102</strain>
    </source>
</reference>
<dbReference type="EMBL" id="BAABRL010000006">
    <property type="protein sequence ID" value="GAA5495934.1"/>
    <property type="molecule type" value="Genomic_DNA"/>
</dbReference>
<evidence type="ECO:0000313" key="3">
    <source>
        <dbReference type="EMBL" id="GAA5495934.1"/>
    </source>
</evidence>
<name>A0ABP9V2V8_9BACT</name>
<keyword evidence="2" id="KW-0732">Signal</keyword>
<feature type="signal peptide" evidence="2">
    <location>
        <begin position="1"/>
        <end position="20"/>
    </location>
</feature>
<proteinExistence type="predicted"/>
<evidence type="ECO:0000313" key="4">
    <source>
        <dbReference type="Proteomes" id="UP001424741"/>
    </source>
</evidence>
<feature type="region of interest" description="Disordered" evidence="1">
    <location>
        <begin position="501"/>
        <end position="522"/>
    </location>
</feature>
<evidence type="ECO:0008006" key="5">
    <source>
        <dbReference type="Google" id="ProtNLM"/>
    </source>
</evidence>
<dbReference type="Proteomes" id="UP001424741">
    <property type="component" value="Unassembled WGS sequence"/>
</dbReference>
<gene>
    <name evidence="3" type="ORF">Rhal01_02115</name>
</gene>
<protein>
    <recommendedName>
        <fullName evidence="5">HEAT repeat domain-containing protein</fullName>
    </recommendedName>
</protein>
<accession>A0ABP9V2V8</accession>
<sequence>MIRQSFYLSLLFGLISPALAEVSEQDLGAFTRPAKAPFQIDYTLKRVKGEKLKVLARMKTFEEWKQYEDERVKFSYPAHGGIELQVEERRGRPDDAEPAALDYVLRVEGEVMMMMRLKKAEWLNDGVCLCGAREYERYRISNGQLFRYSFLEDGTMKRMQVLGDGERLTTFEWTHLPIQPEVFRKMVRTVELKKKGSWTTEECQKVVLDKYGVRDLVGWLDEGDSEEKVIKLLGEPTRRLENGSLAWEKTVRDGDFLLDEKLVLPFDGGKLQRFDHEYYDSGWRNPRVVEGTVAWMEQKIQPYDEDEDLKVPEELKKQLVDLFLAKAEGCEEDEFDRMCNVMDDLIERGVRDERVLNIVRERYKKEGGHYAAWVLHKAGDEKDVALFVERVKSIYADKDTDEIEVGFGNSDLYNLLVFIPDETIGYSDLLRNGLGHKNARVRGDVYRFVSKDVLPENERLSYVRKGLRDVDRDVRQWSASYFNKHKMSDADWKLLKKAANKEQDESTREAMEEILSKKEKPL</sequence>